<name>A2ECZ5_TRIV3</name>
<dbReference type="Pfam" id="PF08615">
    <property type="entry name" value="RNase_H2_suC"/>
    <property type="match status" value="1"/>
</dbReference>
<dbReference type="SMR" id="A2ECZ5"/>
<organism evidence="1 2">
    <name type="scientific">Trichomonas vaginalis (strain ATCC PRA-98 / G3)</name>
    <dbReference type="NCBI Taxonomy" id="412133"/>
    <lineage>
        <taxon>Eukaryota</taxon>
        <taxon>Metamonada</taxon>
        <taxon>Parabasalia</taxon>
        <taxon>Trichomonadida</taxon>
        <taxon>Trichomonadidae</taxon>
        <taxon>Trichomonas</taxon>
    </lineage>
</organism>
<dbReference type="VEuPathDB" id="TrichDB:TVAGG3_0860790"/>
<gene>
    <name evidence="1" type="ORF">TVAG_126070</name>
</gene>
<dbReference type="EMBL" id="DS113357">
    <property type="protein sequence ID" value="EAY09446.1"/>
    <property type="molecule type" value="Genomic_DNA"/>
</dbReference>
<dbReference type="RefSeq" id="XP_001321669.1">
    <property type="nucleotide sequence ID" value="XM_001321634.1"/>
</dbReference>
<reference evidence="1" key="1">
    <citation type="submission" date="2006-10" db="EMBL/GenBank/DDBJ databases">
        <authorList>
            <person name="Amadeo P."/>
            <person name="Zhao Q."/>
            <person name="Wortman J."/>
            <person name="Fraser-Liggett C."/>
            <person name="Carlton J."/>
        </authorList>
    </citation>
    <scope>NUCLEOTIDE SEQUENCE</scope>
    <source>
        <strain evidence="1">G3</strain>
    </source>
</reference>
<sequence length="106" mass="12117">MSVKVEWIPGRLPTDHEANVEAYFDSRVKKLDNGYLVGFFRGRELCGKPLELPEGYTQKIVKIEDGHIKDFKEVSKVTMWDLNKPQLDKAADFFDLVEISQALASD</sequence>
<evidence type="ECO:0000313" key="1">
    <source>
        <dbReference type="EMBL" id="EAY09446.1"/>
    </source>
</evidence>
<dbReference type="AlphaFoldDB" id="A2ECZ5"/>
<dbReference type="Gene3D" id="2.40.128.680">
    <property type="match status" value="1"/>
</dbReference>
<accession>A2ECZ5</accession>
<proteinExistence type="predicted"/>
<dbReference type="InParanoid" id="A2ECZ5"/>
<dbReference type="InterPro" id="IPR013924">
    <property type="entry name" value="RNase_H2_suC"/>
</dbReference>
<dbReference type="GO" id="GO:0006401">
    <property type="term" value="P:RNA catabolic process"/>
    <property type="evidence" value="ECO:0007669"/>
    <property type="project" value="InterPro"/>
</dbReference>
<dbReference type="OrthoDB" id="6222486at2759"/>
<dbReference type="FunCoup" id="A2ECZ5">
    <property type="interactions" value="28"/>
</dbReference>
<dbReference type="VEuPathDB" id="TrichDB:TVAG_126070"/>
<dbReference type="CDD" id="cd09271">
    <property type="entry name" value="RNase_H2-C"/>
    <property type="match status" value="1"/>
</dbReference>
<protein>
    <submittedName>
        <fullName evidence="1">Uncharacterized protein</fullName>
    </submittedName>
</protein>
<evidence type="ECO:0000313" key="2">
    <source>
        <dbReference type="Proteomes" id="UP000001542"/>
    </source>
</evidence>
<dbReference type="Proteomes" id="UP000001542">
    <property type="component" value="Unassembled WGS sequence"/>
</dbReference>
<keyword evidence="2" id="KW-1185">Reference proteome</keyword>
<dbReference type="GO" id="GO:0032299">
    <property type="term" value="C:ribonuclease H2 complex"/>
    <property type="evidence" value="ECO:0007669"/>
    <property type="project" value="InterPro"/>
</dbReference>
<dbReference type="KEGG" id="tva:4767365"/>
<reference evidence="1" key="2">
    <citation type="journal article" date="2007" name="Science">
        <title>Draft genome sequence of the sexually transmitted pathogen Trichomonas vaginalis.</title>
        <authorList>
            <person name="Carlton J.M."/>
            <person name="Hirt R.P."/>
            <person name="Silva J.C."/>
            <person name="Delcher A.L."/>
            <person name="Schatz M."/>
            <person name="Zhao Q."/>
            <person name="Wortman J.R."/>
            <person name="Bidwell S.L."/>
            <person name="Alsmark U.C.M."/>
            <person name="Besteiro S."/>
            <person name="Sicheritz-Ponten T."/>
            <person name="Noel C.J."/>
            <person name="Dacks J.B."/>
            <person name="Foster P.G."/>
            <person name="Simillion C."/>
            <person name="Van de Peer Y."/>
            <person name="Miranda-Saavedra D."/>
            <person name="Barton G.J."/>
            <person name="Westrop G.D."/>
            <person name="Mueller S."/>
            <person name="Dessi D."/>
            <person name="Fiori P.L."/>
            <person name="Ren Q."/>
            <person name="Paulsen I."/>
            <person name="Zhang H."/>
            <person name="Bastida-Corcuera F.D."/>
            <person name="Simoes-Barbosa A."/>
            <person name="Brown M.T."/>
            <person name="Hayes R.D."/>
            <person name="Mukherjee M."/>
            <person name="Okumura C.Y."/>
            <person name="Schneider R."/>
            <person name="Smith A.J."/>
            <person name="Vanacova S."/>
            <person name="Villalvazo M."/>
            <person name="Haas B.J."/>
            <person name="Pertea M."/>
            <person name="Feldblyum T.V."/>
            <person name="Utterback T.R."/>
            <person name="Shu C.L."/>
            <person name="Osoegawa K."/>
            <person name="de Jong P.J."/>
            <person name="Hrdy I."/>
            <person name="Horvathova L."/>
            <person name="Zubacova Z."/>
            <person name="Dolezal P."/>
            <person name="Malik S.B."/>
            <person name="Logsdon J.M. Jr."/>
            <person name="Henze K."/>
            <person name="Gupta A."/>
            <person name="Wang C.C."/>
            <person name="Dunne R.L."/>
            <person name="Upcroft J.A."/>
            <person name="Upcroft P."/>
            <person name="White O."/>
            <person name="Salzberg S.L."/>
            <person name="Tang P."/>
            <person name="Chiu C.-H."/>
            <person name="Lee Y.-S."/>
            <person name="Embley T.M."/>
            <person name="Coombs G.H."/>
            <person name="Mottram J.C."/>
            <person name="Tachezy J."/>
            <person name="Fraser-Liggett C.M."/>
            <person name="Johnson P.J."/>
        </authorList>
    </citation>
    <scope>NUCLEOTIDE SEQUENCE [LARGE SCALE GENOMIC DNA]</scope>
    <source>
        <strain evidence="1">G3</strain>
    </source>
</reference>